<evidence type="ECO:0000313" key="2">
    <source>
        <dbReference type="EMBL" id="QHU36161.1"/>
    </source>
</evidence>
<reference evidence="2" key="1">
    <citation type="journal article" date="2020" name="Nature">
        <title>Giant virus diversity and host interactions through global metagenomics.</title>
        <authorList>
            <person name="Schulz F."/>
            <person name="Roux S."/>
            <person name="Paez-Espino D."/>
            <person name="Jungbluth S."/>
            <person name="Walsh D.A."/>
            <person name="Denef V.J."/>
            <person name="McMahon K.D."/>
            <person name="Konstantinidis K.T."/>
            <person name="Eloe-Fadrosh E.A."/>
            <person name="Kyrpides N.C."/>
            <person name="Woyke T."/>
        </authorList>
    </citation>
    <scope>NUCLEOTIDE SEQUENCE</scope>
    <source>
        <strain evidence="2">GVMAG-S-1035124-57</strain>
    </source>
</reference>
<sequence length="167" mass="18804">MSLCESALFKRALENENNAVISTLNTRKITAEKLHFLRKLSLSPSELQDFMTKLKDYRHVVDLNGITHGAYIRWIDLKHPDRLTLSRGALICDIKIGQKGVLLLCKTHPNPAMFHVSMDECLIFQRLSQQERILLVAMDYLDTGNSDDEGEGEGDDEGEGEGDDEGD</sequence>
<feature type="compositionally biased region" description="Acidic residues" evidence="1">
    <location>
        <begin position="145"/>
        <end position="167"/>
    </location>
</feature>
<name>A0A6C0M2E1_9ZZZZ</name>
<accession>A0A6C0M2E1</accession>
<evidence type="ECO:0000256" key="1">
    <source>
        <dbReference type="SAM" id="MobiDB-lite"/>
    </source>
</evidence>
<protein>
    <submittedName>
        <fullName evidence="2">Uncharacterized protein</fullName>
    </submittedName>
</protein>
<feature type="region of interest" description="Disordered" evidence="1">
    <location>
        <begin position="144"/>
        <end position="167"/>
    </location>
</feature>
<dbReference type="AlphaFoldDB" id="A0A6C0M2E1"/>
<dbReference type="EMBL" id="MN740632">
    <property type="protein sequence ID" value="QHU36161.1"/>
    <property type="molecule type" value="Genomic_DNA"/>
</dbReference>
<proteinExistence type="predicted"/>
<organism evidence="2">
    <name type="scientific">viral metagenome</name>
    <dbReference type="NCBI Taxonomy" id="1070528"/>
    <lineage>
        <taxon>unclassified sequences</taxon>
        <taxon>metagenomes</taxon>
        <taxon>organismal metagenomes</taxon>
    </lineage>
</organism>